<comment type="caution">
    <text evidence="2">The sequence shown here is derived from an EMBL/GenBank/DDBJ whole genome shotgun (WGS) entry which is preliminary data.</text>
</comment>
<gene>
    <name evidence="2" type="ORF">GCM10023195_64900</name>
</gene>
<protein>
    <submittedName>
        <fullName evidence="2">Uncharacterized protein</fullName>
    </submittedName>
</protein>
<feature type="region of interest" description="Disordered" evidence="1">
    <location>
        <begin position="337"/>
        <end position="364"/>
    </location>
</feature>
<sequence length="558" mass="57800">MTGAAPGVRTVGCAAGGAPVGFAGTVTSARMLLETVCSCGGRHVPPASSEAVPGPTVVGPFASAGRLAQTWADPATGTLGRGALAQTPLYYAVTDGTGTEGRLVRFSTDLADLVGSRSEMWSAAVAAALAGEALPMPLTPYEGVLQLACGTTLGTSGGRERLTLDELDLDGLADQARRITGRPTDPRGVVRRALRHAVDEALAAGGGNGILGDGGGIGAAALAAIAPARLRRFHVHLDVPVLDRRRGRLAAGVEVIDGTAHWHRACDTPWFGAPGDGDPWPPAPDLLRPAGWDTAPLLSGAGLVGLLTGAADTPGRLRTGWRQLTMAAPFPTLFGRPGWRAWNPPRGDDPPPQGSGDQAARPDAFLPGGWISPAVAESGVAVTSARTPSHLVPIVDDTTGAVPGAESLQTVLDLLERPPRTPGDHRLDPVLVCAHPVVLGAAVLLARHGRLRLRRRDGYVHRAPLLRDLVPSGLWPADVTPAEREALLAAAFVTRRLAAPARRAALLAQVEGSPWILAERLRAVLADSTRMLADARALQRLCVTAARHPGPRTSGGRS</sequence>
<evidence type="ECO:0000256" key="1">
    <source>
        <dbReference type="SAM" id="MobiDB-lite"/>
    </source>
</evidence>
<evidence type="ECO:0000313" key="3">
    <source>
        <dbReference type="Proteomes" id="UP001500212"/>
    </source>
</evidence>
<accession>A0ABP8TU30</accession>
<keyword evidence="3" id="KW-1185">Reference proteome</keyword>
<name>A0ABP8TU30_9ACTN</name>
<evidence type="ECO:0000313" key="2">
    <source>
        <dbReference type="EMBL" id="GAA4614820.1"/>
    </source>
</evidence>
<dbReference type="Proteomes" id="UP001500212">
    <property type="component" value="Unassembled WGS sequence"/>
</dbReference>
<dbReference type="EMBL" id="BAABHJ010000027">
    <property type="protein sequence ID" value="GAA4614820.1"/>
    <property type="molecule type" value="Genomic_DNA"/>
</dbReference>
<organism evidence="2 3">
    <name type="scientific">Actinoallomurus liliacearum</name>
    <dbReference type="NCBI Taxonomy" id="1080073"/>
    <lineage>
        <taxon>Bacteria</taxon>
        <taxon>Bacillati</taxon>
        <taxon>Actinomycetota</taxon>
        <taxon>Actinomycetes</taxon>
        <taxon>Streptosporangiales</taxon>
        <taxon>Thermomonosporaceae</taxon>
        <taxon>Actinoallomurus</taxon>
    </lineage>
</organism>
<reference evidence="3" key="1">
    <citation type="journal article" date="2019" name="Int. J. Syst. Evol. Microbiol.">
        <title>The Global Catalogue of Microorganisms (GCM) 10K type strain sequencing project: providing services to taxonomists for standard genome sequencing and annotation.</title>
        <authorList>
            <consortium name="The Broad Institute Genomics Platform"/>
            <consortium name="The Broad Institute Genome Sequencing Center for Infectious Disease"/>
            <person name="Wu L."/>
            <person name="Ma J."/>
        </authorList>
    </citation>
    <scope>NUCLEOTIDE SEQUENCE [LARGE SCALE GENOMIC DNA]</scope>
    <source>
        <strain evidence="3">JCM 17938</strain>
    </source>
</reference>
<proteinExistence type="predicted"/>